<proteinExistence type="inferred from homology"/>
<dbReference type="InterPro" id="IPR051472">
    <property type="entry name" value="T3SS_Stator/FliH"/>
</dbReference>
<dbReference type="GO" id="GO:0015031">
    <property type="term" value="P:protein transport"/>
    <property type="evidence" value="ECO:0007669"/>
    <property type="project" value="UniProtKB-KW"/>
</dbReference>
<sequence>MSNKAGIIPGEALDAWSRWHPGELLPERAAPADAVAAPATPEPGPAAVEPAAPEPHPEEPVEPPPAYPTAAELEAIHQEAWQAGHEAGHAEGLAAGHAQGLAEGREAGFAAARDEAAAAFAERFAPLAELGQRFESELARLEAELAPSLLKLAFELAAALTRVTVASRPDALRALLAEALADWREDLGRARVRVHPDDLATVRDFLETEAPATVWQWQEDATLERGGCVIDTRSVSLDLSLEARRAALAAALGLDGGGDA</sequence>
<dbReference type="GO" id="GO:0071973">
    <property type="term" value="P:bacterial-type flagellum-dependent cell motility"/>
    <property type="evidence" value="ECO:0007669"/>
    <property type="project" value="InterPro"/>
</dbReference>
<gene>
    <name evidence="12" type="ORF">AVW16_07510</name>
</gene>
<comment type="similarity">
    <text evidence="3">Belongs to the FliH family.</text>
</comment>
<evidence type="ECO:0000313" key="12">
    <source>
        <dbReference type="EMBL" id="KZE33900.1"/>
    </source>
</evidence>
<dbReference type="PANTHER" id="PTHR34982">
    <property type="entry name" value="YOP PROTEINS TRANSLOCATION PROTEIN L"/>
    <property type="match status" value="1"/>
</dbReference>
<dbReference type="AlphaFoldDB" id="A0A161SIV9"/>
<feature type="compositionally biased region" description="Low complexity" evidence="10">
    <location>
        <begin position="27"/>
        <end position="51"/>
    </location>
</feature>
<dbReference type="GO" id="GO:0005829">
    <property type="term" value="C:cytosol"/>
    <property type="evidence" value="ECO:0007669"/>
    <property type="project" value="TreeGrafter"/>
</dbReference>
<dbReference type="InterPro" id="IPR018035">
    <property type="entry name" value="Flagellar_FliH/T3SS_HrpE"/>
</dbReference>
<accession>A0A161SIV9</accession>
<evidence type="ECO:0000259" key="11">
    <source>
        <dbReference type="Pfam" id="PF02108"/>
    </source>
</evidence>
<dbReference type="Proteomes" id="UP000076625">
    <property type="component" value="Unassembled WGS sequence"/>
</dbReference>
<keyword evidence="7" id="KW-1005">Bacterial flagellum biogenesis</keyword>
<feature type="region of interest" description="Disordered" evidence="10">
    <location>
        <begin position="24"/>
        <end position="65"/>
    </location>
</feature>
<comment type="function">
    <text evidence="1">Needed for flagellar regrowth and assembly.</text>
</comment>
<comment type="subcellular location">
    <subcellularLocation>
        <location evidence="2">Cytoplasm</location>
    </subcellularLocation>
</comment>
<keyword evidence="5" id="KW-0813">Transport</keyword>
<dbReference type="STRING" id="1452487.AVW16_07510"/>
<reference evidence="13" key="1">
    <citation type="submission" date="2016-01" db="EMBL/GenBank/DDBJ databases">
        <title>Draft genome of Chromobacterium sp. F49.</title>
        <authorList>
            <person name="Hong K.W."/>
        </authorList>
    </citation>
    <scope>NUCLEOTIDE SEQUENCE [LARGE SCALE GENOMIC DNA]</scope>
    <source>
        <strain evidence="13">CN10</strain>
    </source>
</reference>
<dbReference type="GO" id="GO:0044781">
    <property type="term" value="P:bacterial-type flagellum organization"/>
    <property type="evidence" value="ECO:0007669"/>
    <property type="project" value="UniProtKB-KW"/>
</dbReference>
<evidence type="ECO:0000256" key="9">
    <source>
        <dbReference type="ARBA" id="ARBA00023225"/>
    </source>
</evidence>
<feature type="domain" description="Flagellar assembly protein FliH/Type III secretion system HrpE" evidence="11">
    <location>
        <begin position="125"/>
        <end position="244"/>
    </location>
</feature>
<organism evidence="12 13">
    <name type="scientific">Crenobacter luteus</name>
    <dbReference type="NCBI Taxonomy" id="1452487"/>
    <lineage>
        <taxon>Bacteria</taxon>
        <taxon>Pseudomonadati</taxon>
        <taxon>Pseudomonadota</taxon>
        <taxon>Betaproteobacteria</taxon>
        <taxon>Neisseriales</taxon>
        <taxon>Neisseriaceae</taxon>
        <taxon>Crenobacter</taxon>
    </lineage>
</organism>
<evidence type="ECO:0000256" key="10">
    <source>
        <dbReference type="SAM" id="MobiDB-lite"/>
    </source>
</evidence>
<evidence type="ECO:0000256" key="7">
    <source>
        <dbReference type="ARBA" id="ARBA00022795"/>
    </source>
</evidence>
<dbReference type="RefSeq" id="WP_066610604.1">
    <property type="nucleotide sequence ID" value="NZ_LQQU01000011.1"/>
</dbReference>
<dbReference type="GO" id="GO:0009288">
    <property type="term" value="C:bacterial-type flagellum"/>
    <property type="evidence" value="ECO:0007669"/>
    <property type="project" value="InterPro"/>
</dbReference>
<keyword evidence="13" id="KW-1185">Reference proteome</keyword>
<protein>
    <recommendedName>
        <fullName evidence="4">Flagellar assembly protein FliH</fullName>
    </recommendedName>
</protein>
<keyword evidence="8" id="KW-0653">Protein transport</keyword>
<evidence type="ECO:0000256" key="6">
    <source>
        <dbReference type="ARBA" id="ARBA00022490"/>
    </source>
</evidence>
<dbReference type="Pfam" id="PF02108">
    <property type="entry name" value="FliH"/>
    <property type="match status" value="1"/>
</dbReference>
<dbReference type="PANTHER" id="PTHR34982:SF1">
    <property type="entry name" value="FLAGELLAR ASSEMBLY PROTEIN FLIH"/>
    <property type="match status" value="1"/>
</dbReference>
<keyword evidence="9" id="KW-1006">Bacterial flagellum protein export</keyword>
<comment type="caution">
    <text evidence="12">The sequence shown here is derived from an EMBL/GenBank/DDBJ whole genome shotgun (WGS) entry which is preliminary data.</text>
</comment>
<evidence type="ECO:0000256" key="5">
    <source>
        <dbReference type="ARBA" id="ARBA00022448"/>
    </source>
</evidence>
<evidence type="ECO:0000313" key="13">
    <source>
        <dbReference type="Proteomes" id="UP000076625"/>
    </source>
</evidence>
<name>A0A161SIV9_9NEIS</name>
<evidence type="ECO:0000256" key="2">
    <source>
        <dbReference type="ARBA" id="ARBA00004496"/>
    </source>
</evidence>
<evidence type="ECO:0000256" key="4">
    <source>
        <dbReference type="ARBA" id="ARBA00016507"/>
    </source>
</evidence>
<dbReference type="InterPro" id="IPR000563">
    <property type="entry name" value="Flag_FliH"/>
</dbReference>
<dbReference type="EMBL" id="LQQU01000011">
    <property type="protein sequence ID" value="KZE33900.1"/>
    <property type="molecule type" value="Genomic_DNA"/>
</dbReference>
<keyword evidence="6" id="KW-0963">Cytoplasm</keyword>
<dbReference type="GO" id="GO:0003774">
    <property type="term" value="F:cytoskeletal motor activity"/>
    <property type="evidence" value="ECO:0007669"/>
    <property type="project" value="InterPro"/>
</dbReference>
<evidence type="ECO:0000256" key="8">
    <source>
        <dbReference type="ARBA" id="ARBA00022927"/>
    </source>
</evidence>
<dbReference type="PRINTS" id="PR01003">
    <property type="entry name" value="FLGFLIH"/>
</dbReference>
<evidence type="ECO:0000256" key="1">
    <source>
        <dbReference type="ARBA" id="ARBA00003041"/>
    </source>
</evidence>
<dbReference type="OrthoDB" id="5296952at2"/>
<evidence type="ECO:0000256" key="3">
    <source>
        <dbReference type="ARBA" id="ARBA00006602"/>
    </source>
</evidence>